<evidence type="ECO:0000256" key="4">
    <source>
        <dbReference type="PROSITE-ProRule" id="PRU00335"/>
    </source>
</evidence>
<comment type="caution">
    <text evidence="6">The sequence shown here is derived from an EMBL/GenBank/DDBJ whole genome shotgun (WGS) entry which is preliminary data.</text>
</comment>
<evidence type="ECO:0000259" key="5">
    <source>
        <dbReference type="PROSITE" id="PS50977"/>
    </source>
</evidence>
<dbReference type="EMBL" id="MBEE01000002">
    <property type="protein sequence ID" value="OCB64193.1"/>
    <property type="molecule type" value="Genomic_DNA"/>
</dbReference>
<evidence type="ECO:0000313" key="6">
    <source>
        <dbReference type="EMBL" id="OCB64193.1"/>
    </source>
</evidence>
<keyword evidence="2 4" id="KW-0238">DNA-binding</keyword>
<dbReference type="InterPro" id="IPR050109">
    <property type="entry name" value="HTH-type_TetR-like_transc_reg"/>
</dbReference>
<dbReference type="GO" id="GO:0000976">
    <property type="term" value="F:transcription cis-regulatory region binding"/>
    <property type="evidence" value="ECO:0007669"/>
    <property type="project" value="TreeGrafter"/>
</dbReference>
<dbReference type="Pfam" id="PF00440">
    <property type="entry name" value="TetR_N"/>
    <property type="match status" value="1"/>
</dbReference>
<evidence type="ECO:0000256" key="1">
    <source>
        <dbReference type="ARBA" id="ARBA00023015"/>
    </source>
</evidence>
<feature type="DNA-binding region" description="H-T-H motif" evidence="4">
    <location>
        <begin position="29"/>
        <end position="48"/>
    </location>
</feature>
<dbReference type="AlphaFoldDB" id="A0A1B9DFB9"/>
<sequence length="193" mass="20591">MPRWEPDARLRLVEAALHLFSEQGYDRTTVAEIAERAGLTKSTFFRYFPDKREVLAAGQETLAHLLTDGIASAPADASPLAAVAEGLQRAAGPMSPFNRELAPRVQAVIATSTELQARDALKQVGLAAAMADALRARGVAHRAATLAAEMGALAFKEAFAAWLAADDDQDLGELARKALDDLRAAAADIDRAR</sequence>
<dbReference type="Gene3D" id="1.10.357.10">
    <property type="entry name" value="Tetracycline Repressor, domain 2"/>
    <property type="match status" value="1"/>
</dbReference>
<proteinExistence type="predicted"/>
<accession>A0A1B9DFB9</accession>
<dbReference type="SUPFAM" id="SSF46689">
    <property type="entry name" value="Homeodomain-like"/>
    <property type="match status" value="1"/>
</dbReference>
<evidence type="ECO:0000313" key="7">
    <source>
        <dbReference type="Proteomes" id="UP000092683"/>
    </source>
</evidence>
<dbReference type="InterPro" id="IPR001647">
    <property type="entry name" value="HTH_TetR"/>
</dbReference>
<protein>
    <submittedName>
        <fullName evidence="6">TetR family transcriptional regulator</fullName>
    </submittedName>
</protein>
<keyword evidence="3" id="KW-0804">Transcription</keyword>
<dbReference type="PANTHER" id="PTHR30055">
    <property type="entry name" value="HTH-TYPE TRANSCRIPTIONAL REGULATOR RUTR"/>
    <property type="match status" value="1"/>
</dbReference>
<evidence type="ECO:0000256" key="2">
    <source>
        <dbReference type="ARBA" id="ARBA00023125"/>
    </source>
</evidence>
<dbReference type="PROSITE" id="PS50977">
    <property type="entry name" value="HTH_TETR_2"/>
    <property type="match status" value="1"/>
</dbReference>
<reference evidence="6 7" key="1">
    <citation type="submission" date="2016-06" db="EMBL/GenBank/DDBJ databases">
        <authorList>
            <person name="Kjaerup R.B."/>
            <person name="Dalgaard T.S."/>
            <person name="Juul-Madsen H.R."/>
        </authorList>
    </citation>
    <scope>NUCLEOTIDE SEQUENCE [LARGE SCALE GENOMIC DNA]</scope>
    <source>
        <strain evidence="6 7">E3012</strain>
    </source>
</reference>
<keyword evidence="1" id="KW-0805">Transcription regulation</keyword>
<dbReference type="PANTHER" id="PTHR30055:SF238">
    <property type="entry name" value="MYCOFACTOCIN BIOSYNTHESIS TRANSCRIPTIONAL REGULATOR MFTR-RELATED"/>
    <property type="match status" value="1"/>
</dbReference>
<dbReference type="Proteomes" id="UP000092683">
    <property type="component" value="Unassembled WGS sequence"/>
</dbReference>
<dbReference type="RefSeq" id="WP_065441158.1">
    <property type="nucleotide sequence ID" value="NZ_MBEC01000031.1"/>
</dbReference>
<dbReference type="InterPro" id="IPR009057">
    <property type="entry name" value="Homeodomain-like_sf"/>
</dbReference>
<dbReference type="OrthoDB" id="4746440at2"/>
<name>A0A1B9DFB9_MYCMA</name>
<gene>
    <name evidence="6" type="ORF">A5677_00585</name>
</gene>
<dbReference type="PRINTS" id="PR00455">
    <property type="entry name" value="HTHTETR"/>
</dbReference>
<dbReference type="GO" id="GO:0003700">
    <property type="term" value="F:DNA-binding transcription factor activity"/>
    <property type="evidence" value="ECO:0007669"/>
    <property type="project" value="TreeGrafter"/>
</dbReference>
<organism evidence="6 7">
    <name type="scientific">Mycobacterium malmoense</name>
    <dbReference type="NCBI Taxonomy" id="1780"/>
    <lineage>
        <taxon>Bacteria</taxon>
        <taxon>Bacillati</taxon>
        <taxon>Actinomycetota</taxon>
        <taxon>Actinomycetes</taxon>
        <taxon>Mycobacteriales</taxon>
        <taxon>Mycobacteriaceae</taxon>
        <taxon>Mycobacterium</taxon>
    </lineage>
</organism>
<evidence type="ECO:0000256" key="3">
    <source>
        <dbReference type="ARBA" id="ARBA00023163"/>
    </source>
</evidence>
<feature type="domain" description="HTH tetR-type" evidence="5">
    <location>
        <begin position="6"/>
        <end position="66"/>
    </location>
</feature>